<feature type="active site" evidence="11">
    <location>
        <position position="567"/>
    </location>
</feature>
<dbReference type="FunFam" id="3.90.550.10:FF:000112">
    <property type="entry name" value="Cellulose synthase-like protein E1"/>
    <property type="match status" value="1"/>
</dbReference>
<comment type="function">
    <text evidence="9">Thought to be a Golgi-localized beta-glycan synthase that polymerize the backbones of noncellulosic polysaccharides (hemicelluloses) of plant cell wall.</text>
</comment>
<feature type="transmembrane region" description="Helical" evidence="14">
    <location>
        <begin position="28"/>
        <end position="48"/>
    </location>
</feature>
<evidence type="ECO:0000256" key="12">
    <source>
        <dbReference type="PIRSR" id="PIRSR605150-2"/>
    </source>
</evidence>
<dbReference type="SUPFAM" id="SSF53448">
    <property type="entry name" value="Nucleotide-diphospho-sugar transferases"/>
    <property type="match status" value="1"/>
</dbReference>
<feature type="transmembrane region" description="Helical" evidence="14">
    <location>
        <begin position="979"/>
        <end position="1009"/>
    </location>
</feature>
<feature type="transmembrane region" description="Helical" evidence="14">
    <location>
        <begin position="1104"/>
        <end position="1126"/>
    </location>
</feature>
<proteinExistence type="inferred from homology"/>
<dbReference type="InterPro" id="IPR029044">
    <property type="entry name" value="Nucleotide-diphossugar_trans"/>
</dbReference>
<evidence type="ECO:0000256" key="5">
    <source>
        <dbReference type="ARBA" id="ARBA00022989"/>
    </source>
</evidence>
<evidence type="ECO:0000256" key="14">
    <source>
        <dbReference type="SAM" id="Phobius"/>
    </source>
</evidence>
<evidence type="ECO:0000256" key="1">
    <source>
        <dbReference type="ARBA" id="ARBA00004653"/>
    </source>
</evidence>
<dbReference type="FunFam" id="3.90.550.10:FF:000138">
    <property type="entry name" value="Cellulose synthase isolog"/>
    <property type="match status" value="1"/>
</dbReference>
<feature type="binding site" evidence="12">
    <location>
        <position position="567"/>
    </location>
    <ligand>
        <name>UDP-alpha-D-glucose</name>
        <dbReference type="ChEBI" id="CHEBI:58885"/>
    </ligand>
</feature>
<evidence type="ECO:0000256" key="13">
    <source>
        <dbReference type="PIRSR" id="PIRSR605150-3"/>
    </source>
</evidence>
<feature type="binding site" evidence="13">
    <location>
        <position position="705"/>
    </location>
    <ligand>
        <name>Mn(2+)</name>
        <dbReference type="ChEBI" id="CHEBI:29035"/>
    </ligand>
</feature>
<accession>A0A7J7MG72</accession>
<dbReference type="GO" id="GO:0016760">
    <property type="term" value="F:cellulose synthase (UDP-forming) activity"/>
    <property type="evidence" value="ECO:0007669"/>
    <property type="project" value="InterPro"/>
</dbReference>
<feature type="transmembrane region" description="Helical" evidence="14">
    <location>
        <begin position="443"/>
        <end position="475"/>
    </location>
</feature>
<evidence type="ECO:0008006" key="17">
    <source>
        <dbReference type="Google" id="ProtNLM"/>
    </source>
</evidence>
<dbReference type="GO" id="GO:0030244">
    <property type="term" value="P:cellulose biosynthetic process"/>
    <property type="evidence" value="ECO:0007669"/>
    <property type="project" value="InterPro"/>
</dbReference>
<evidence type="ECO:0000256" key="7">
    <source>
        <dbReference type="ARBA" id="ARBA00023136"/>
    </source>
</evidence>
<dbReference type="AlphaFoldDB" id="A0A7J7MG72"/>
<reference evidence="15 16" key="1">
    <citation type="journal article" date="2020" name="IScience">
        <title>Genome Sequencing of the Endangered Kingdonia uniflora (Circaeasteraceae, Ranunculales) Reveals Potential Mechanisms of Evolutionary Specialization.</title>
        <authorList>
            <person name="Sun Y."/>
            <person name="Deng T."/>
            <person name="Zhang A."/>
            <person name="Moore M.J."/>
            <person name="Landis J.B."/>
            <person name="Lin N."/>
            <person name="Zhang H."/>
            <person name="Zhang X."/>
            <person name="Huang J."/>
            <person name="Zhang X."/>
            <person name="Sun H."/>
            <person name="Wang H."/>
        </authorList>
    </citation>
    <scope>NUCLEOTIDE SEQUENCE [LARGE SCALE GENOMIC DNA]</scope>
    <source>
        <strain evidence="15">TB1705</strain>
        <tissue evidence="15">Leaf</tissue>
    </source>
</reference>
<evidence type="ECO:0000313" key="15">
    <source>
        <dbReference type="EMBL" id="KAF6153812.1"/>
    </source>
</evidence>
<keyword evidence="7 14" id="KW-0472">Membrane</keyword>
<evidence type="ECO:0000313" key="16">
    <source>
        <dbReference type="Proteomes" id="UP000541444"/>
    </source>
</evidence>
<dbReference type="GO" id="GO:0071555">
    <property type="term" value="P:cell wall organization"/>
    <property type="evidence" value="ECO:0007669"/>
    <property type="project" value="UniProtKB-KW"/>
</dbReference>
<feature type="transmembrane region" description="Helical" evidence="14">
    <location>
        <begin position="941"/>
        <end position="959"/>
    </location>
</feature>
<dbReference type="Gene3D" id="3.90.550.10">
    <property type="entry name" value="Spore Coat Polysaccharide Biosynthesis Protein SpsA, Chain A"/>
    <property type="match status" value="3"/>
</dbReference>
<dbReference type="InterPro" id="IPR005150">
    <property type="entry name" value="Cellulose_synth"/>
</dbReference>
<evidence type="ECO:0000256" key="8">
    <source>
        <dbReference type="ARBA" id="ARBA00023316"/>
    </source>
</evidence>
<evidence type="ECO:0000256" key="4">
    <source>
        <dbReference type="ARBA" id="ARBA00022692"/>
    </source>
</evidence>
<sequence length="1154" mass="130939">MGRHSGEEKDHQDSNLPLFETKRGKGRIVYRLFAASIFVGICLIWVYRAANIPKEGARRLFWIGLFGAELWFGFFWIITQSVRWNNIYRYPFKDRLLERYGNKLPCVDIFVCTADPTMEPPMLVIYTVLSVMAYDYPPEKLSVYLSDDGGSDLTFYAPLEASRFAAHWLPFCKIFNVEPRAPEKLYEEMKQRIKAKVKRGRISEELRKSHKGFSEWRSRVGKGNQQTILQILIDGRDRNAVDIEGYALPSLVYLAREPRPQHPHNFKAGAMNALIELAGIDGYGGSLYIGTGKVGTSLSELEEKSKALADCISEQNTQWGKEMGLKYGCPVEDVISGLTIQCRGWKSVYYSPDRTAFLGVAPITLDQSLVQHKRWSEGMFQIVFSSYCPFTYGYGKIRLGLQMGYCVYCLWAPNSFPVIYYVVVPPLCLLNDISLFPKVSSIWFVPFAYAFIANTVFSLVEALCCGDTLTGWWNLKRMWLMRRTKLQISQKKEQGNGFGLACLELNYGLVSSGSSHNQYGNKLPCVDIFVCTADPTMEPPMLVINTVLSVMAYDYPPEKLSVYLSDDGGSDLTFYALLEASRFAAHWLPFCKIFNVEPRAPEVYFAEKSKPRNDREWLTIKKLYEEMKQRIEAEVKRGTISEELRRSHKGFFEWSSRVRKGDHQTILQILIDGRNRNAVDIEGYALPSLVYLAREKRPQHPHNFKAGAMNALIRVSSEISNGQVILNVDCDMYSNDPKSLKDALCFLMDEESGHEIAFVQFPQNYNNLTPNDIYGNGSIVVNKIELAGIDGYGGSLYIGTGCFHRRESLSGKKYTKEFRGELNIDFDRKVGMSLSELEEKSKALADCISEQNTQWGKEMGLKYGCPVEDIISGLAIQCRGWKSIYYNPDKRAFLGIAPITLDQSLVQHKRWSEGMFQIAFSSYCPFTYGYGKIRLGLQMGYCVYCLWAPNSFPVIYYVVVPPLCLLNGISLFPKVSSIWFVPFAYAFIANTVFSLVEALYCGDTLTGWWNLKRMWLMRRTSSYLLSFIDSIVKKFGSFPTTFALTTKVVEDDVYKRYEQEILEFGSSPMFTIIATLALLNLFSLFGGLWRVFMGVGSVAMESLISQIVLCGLMVAINAPIYIATFFRKDKGRMSTSVTLMSVGLALLACVIPIY</sequence>
<keyword evidence="4 14" id="KW-0812">Transmembrane</keyword>
<feature type="binding site" evidence="13">
    <location>
        <position position="729"/>
    </location>
    <ligand>
        <name>Mn(2+)</name>
        <dbReference type="ChEBI" id="CHEBI:29035"/>
    </ligand>
</feature>
<evidence type="ECO:0000256" key="6">
    <source>
        <dbReference type="ARBA" id="ARBA00023034"/>
    </source>
</evidence>
<dbReference type="PANTHER" id="PTHR13301">
    <property type="entry name" value="X-BOX TRANSCRIPTION FACTOR-RELATED"/>
    <property type="match status" value="1"/>
</dbReference>
<dbReference type="OrthoDB" id="1929172at2759"/>
<protein>
    <recommendedName>
        <fullName evidence="17">Cellulose synthase-like protein E6</fullName>
    </recommendedName>
</protein>
<feature type="transmembrane region" description="Helical" evidence="14">
    <location>
        <begin position="60"/>
        <end position="79"/>
    </location>
</feature>
<dbReference type="Proteomes" id="UP000541444">
    <property type="component" value="Unassembled WGS sequence"/>
</dbReference>
<dbReference type="Pfam" id="PF03552">
    <property type="entry name" value="Cellulose_synt"/>
    <property type="match status" value="4"/>
</dbReference>
<organism evidence="15 16">
    <name type="scientific">Kingdonia uniflora</name>
    <dbReference type="NCBI Taxonomy" id="39325"/>
    <lineage>
        <taxon>Eukaryota</taxon>
        <taxon>Viridiplantae</taxon>
        <taxon>Streptophyta</taxon>
        <taxon>Embryophyta</taxon>
        <taxon>Tracheophyta</taxon>
        <taxon>Spermatophyta</taxon>
        <taxon>Magnoliopsida</taxon>
        <taxon>Ranunculales</taxon>
        <taxon>Circaeasteraceae</taxon>
        <taxon>Kingdonia</taxon>
    </lineage>
</organism>
<feature type="active site" evidence="11">
    <location>
        <position position="869"/>
    </location>
</feature>
<keyword evidence="6" id="KW-0333">Golgi apparatus</keyword>
<name>A0A7J7MG72_9MAGN</name>
<comment type="similarity">
    <text evidence="10">Belongs to the glycosyltransferase 2 family. Plant cellulose synthase-like E subfamily.</text>
</comment>
<gene>
    <name evidence="15" type="ORF">GIB67_001045</name>
</gene>
<keyword evidence="8" id="KW-0961">Cell wall biogenesis/degradation</keyword>
<feature type="transmembrane region" description="Helical" evidence="14">
    <location>
        <begin position="1133"/>
        <end position="1153"/>
    </location>
</feature>
<dbReference type="EMBL" id="JACGCM010001557">
    <property type="protein sequence ID" value="KAF6153812.1"/>
    <property type="molecule type" value="Genomic_DNA"/>
</dbReference>
<dbReference type="GO" id="GO:0000139">
    <property type="term" value="C:Golgi membrane"/>
    <property type="evidence" value="ECO:0007669"/>
    <property type="project" value="UniProtKB-SubCell"/>
</dbReference>
<feature type="transmembrane region" description="Helical" evidence="14">
    <location>
        <begin position="405"/>
        <end position="423"/>
    </location>
</feature>
<feature type="transmembrane region" description="Helical" evidence="14">
    <location>
        <begin position="1069"/>
        <end position="1092"/>
    </location>
</feature>
<evidence type="ECO:0000256" key="9">
    <source>
        <dbReference type="ARBA" id="ARBA00037405"/>
    </source>
</evidence>
<keyword evidence="2" id="KW-0328">Glycosyltransferase</keyword>
<feature type="binding site" evidence="12">
    <location>
        <position position="538"/>
    </location>
    <ligand>
        <name>UDP-alpha-D-glucose</name>
        <dbReference type="ChEBI" id="CHEBI:58885"/>
    </ligand>
</feature>
<comment type="caution">
    <text evidence="15">The sequence shown here is derived from an EMBL/GenBank/DDBJ whole genome shotgun (WGS) entry which is preliminary data.</text>
</comment>
<comment type="subcellular location">
    <subcellularLocation>
        <location evidence="1">Golgi apparatus membrane</location>
        <topology evidence="1">Multi-pass membrane protein</topology>
    </subcellularLocation>
</comment>
<evidence type="ECO:0000256" key="3">
    <source>
        <dbReference type="ARBA" id="ARBA00022679"/>
    </source>
</evidence>
<evidence type="ECO:0000256" key="10">
    <source>
        <dbReference type="ARBA" id="ARBA00060766"/>
    </source>
</evidence>
<keyword evidence="5 14" id="KW-1133">Transmembrane helix</keyword>
<evidence type="ECO:0000256" key="2">
    <source>
        <dbReference type="ARBA" id="ARBA00022676"/>
    </source>
</evidence>
<keyword evidence="3" id="KW-0808">Transferase</keyword>
<evidence type="ECO:0000256" key="11">
    <source>
        <dbReference type="PIRSR" id="PIRSR605150-1"/>
    </source>
</evidence>
<keyword evidence="16" id="KW-1185">Reference proteome</keyword>